<dbReference type="GO" id="GO:0006624">
    <property type="term" value="P:vacuolar protein processing"/>
    <property type="evidence" value="ECO:0007669"/>
    <property type="project" value="TreeGrafter"/>
</dbReference>
<keyword evidence="7" id="KW-0256">Endoplasmic reticulum</keyword>
<comment type="subcellular location">
    <subcellularLocation>
        <location evidence="1">Endoplasmic reticulum membrane</location>
        <topology evidence="1">Multi-pass membrane protein</topology>
    </subcellularLocation>
    <subcellularLocation>
        <location evidence="2">Endoplasmic reticulum membrane</location>
        <topology evidence="2">Single-pass type II membrane protein</topology>
    </subcellularLocation>
</comment>
<feature type="transmembrane region" description="Helical" evidence="11">
    <location>
        <begin position="30"/>
        <end position="47"/>
    </location>
</feature>
<dbReference type="PANTHER" id="PTHR13505:SF7">
    <property type="entry name" value="TRANSMEMBRANE PROTEIN 208"/>
    <property type="match status" value="1"/>
</dbReference>
<dbReference type="GO" id="GO:0005787">
    <property type="term" value="C:signal peptidase complex"/>
    <property type="evidence" value="ECO:0007669"/>
    <property type="project" value="InterPro"/>
</dbReference>
<evidence type="ECO:0000256" key="7">
    <source>
        <dbReference type="ARBA" id="ARBA00022824"/>
    </source>
</evidence>
<name>A0AA88I9U8_ARTSF</name>
<evidence type="ECO:0000256" key="9">
    <source>
        <dbReference type="ARBA" id="ARBA00022989"/>
    </source>
</evidence>
<keyword evidence="13" id="KW-1185">Reference proteome</keyword>
<evidence type="ECO:0000256" key="10">
    <source>
        <dbReference type="ARBA" id="ARBA00023136"/>
    </source>
</evidence>
<proteinExistence type="inferred from homology"/>
<gene>
    <name evidence="12" type="ORF">QYM36_001651</name>
</gene>
<feature type="transmembrane region" description="Helical" evidence="11">
    <location>
        <begin position="105"/>
        <end position="129"/>
    </location>
</feature>
<dbReference type="InterPro" id="IPR007653">
    <property type="entry name" value="SPC3"/>
</dbReference>
<accession>A0AA88I9U8</accession>
<evidence type="ECO:0000313" key="12">
    <source>
        <dbReference type="EMBL" id="KAK2725273.1"/>
    </source>
</evidence>
<feature type="transmembrane region" description="Helical" evidence="11">
    <location>
        <begin position="54"/>
        <end position="75"/>
    </location>
</feature>
<dbReference type="Pfam" id="PF05620">
    <property type="entry name" value="TMEM208_SND2"/>
    <property type="match status" value="1"/>
</dbReference>
<dbReference type="GO" id="GO:0005773">
    <property type="term" value="C:vacuole"/>
    <property type="evidence" value="ECO:0007669"/>
    <property type="project" value="GOC"/>
</dbReference>
<reference evidence="12" key="1">
    <citation type="submission" date="2023-07" db="EMBL/GenBank/DDBJ databases">
        <title>Chromosome-level genome assembly of Artemia franciscana.</title>
        <authorList>
            <person name="Jo E."/>
        </authorList>
    </citation>
    <scope>NUCLEOTIDE SEQUENCE</scope>
    <source>
        <tissue evidence="12">Whole body</tissue>
    </source>
</reference>
<keyword evidence="10 11" id="KW-0472">Membrane</keyword>
<evidence type="ECO:0000256" key="1">
    <source>
        <dbReference type="ARBA" id="ARBA00004477"/>
    </source>
</evidence>
<evidence type="ECO:0000256" key="11">
    <source>
        <dbReference type="SAM" id="Phobius"/>
    </source>
</evidence>
<dbReference type="GO" id="GO:0006465">
    <property type="term" value="P:signal peptide processing"/>
    <property type="evidence" value="ECO:0007669"/>
    <property type="project" value="InterPro"/>
</dbReference>
<evidence type="ECO:0000313" key="13">
    <source>
        <dbReference type="Proteomes" id="UP001187531"/>
    </source>
</evidence>
<evidence type="ECO:0000256" key="3">
    <source>
        <dbReference type="ARBA" id="ARBA00009289"/>
    </source>
</evidence>
<dbReference type="Proteomes" id="UP001187531">
    <property type="component" value="Unassembled WGS sequence"/>
</dbReference>
<keyword evidence="6 11" id="KW-0812">Transmembrane</keyword>
<dbReference type="PANTHER" id="PTHR13505">
    <property type="entry name" value="TRANSMEMBRANE PROTEIN 208"/>
    <property type="match status" value="1"/>
</dbReference>
<sequence>MAVQKGKQATKGQKQIAEENVDNLTHYRNIILGTNVVFFVVHSIFYPRISYGDISLFGMVTAIYICCFQFMRYIARPTFGEKGQLFDAGVDLNMHSGVAEHVKDILIWTCFCQGLSLISSYFWFLLLLIPGRFGWMAWRSIISPWLFQQVPVEETLAEPNPVNFHINPIVANIYALKYSEVDLVALNPDLKTDLKPRFNWNVKQLYAYLTAEYHTKHNGLNQVILCDKILKKMDEAKLDLKDLTVWFGNKENELRGNENIVLILSWNLVPNIGFLPRYSGTGANVINFPFNYKVATKLQDRRIIDKIKQHYNNGILQRLEESEGD</sequence>
<comment type="similarity">
    <text evidence="3">Belongs to the SPCS3 family.</text>
</comment>
<dbReference type="AlphaFoldDB" id="A0AA88I9U8"/>
<dbReference type="InterPro" id="IPR008506">
    <property type="entry name" value="SND2/TMEM208"/>
</dbReference>
<organism evidence="12 13">
    <name type="scientific">Artemia franciscana</name>
    <name type="common">Brine shrimp</name>
    <name type="synonym">Artemia sanfranciscana</name>
    <dbReference type="NCBI Taxonomy" id="6661"/>
    <lineage>
        <taxon>Eukaryota</taxon>
        <taxon>Metazoa</taxon>
        <taxon>Ecdysozoa</taxon>
        <taxon>Arthropoda</taxon>
        <taxon>Crustacea</taxon>
        <taxon>Branchiopoda</taxon>
        <taxon>Anostraca</taxon>
        <taxon>Artemiidae</taxon>
        <taxon>Artemia</taxon>
    </lineage>
</organism>
<keyword evidence="8" id="KW-0735">Signal-anchor</keyword>
<evidence type="ECO:0000256" key="4">
    <source>
        <dbReference type="ARBA" id="ARBA00009950"/>
    </source>
</evidence>
<evidence type="ECO:0000256" key="8">
    <source>
        <dbReference type="ARBA" id="ARBA00022968"/>
    </source>
</evidence>
<keyword evidence="9 11" id="KW-1133">Transmembrane helix</keyword>
<comment type="similarity">
    <text evidence="4">Belongs to the TMEM208 family.</text>
</comment>
<protein>
    <recommendedName>
        <fullName evidence="5">Transmembrane protein 208</fullName>
    </recommendedName>
</protein>
<evidence type="ECO:0000256" key="5">
    <source>
        <dbReference type="ARBA" id="ARBA00015033"/>
    </source>
</evidence>
<evidence type="ECO:0000256" key="2">
    <source>
        <dbReference type="ARBA" id="ARBA00004648"/>
    </source>
</evidence>
<dbReference type="Pfam" id="PF04573">
    <property type="entry name" value="SPC22"/>
    <property type="match status" value="1"/>
</dbReference>
<comment type="caution">
    <text evidence="12">The sequence shown here is derived from an EMBL/GenBank/DDBJ whole genome shotgun (WGS) entry which is preliminary data.</text>
</comment>
<dbReference type="EMBL" id="JAVRJZ010000003">
    <property type="protein sequence ID" value="KAK2725273.1"/>
    <property type="molecule type" value="Genomic_DNA"/>
</dbReference>
<evidence type="ECO:0000256" key="6">
    <source>
        <dbReference type="ARBA" id="ARBA00022692"/>
    </source>
</evidence>